<dbReference type="InterPro" id="IPR007110">
    <property type="entry name" value="Ig-like_dom"/>
</dbReference>
<dbReference type="Gene3D" id="3.90.215.10">
    <property type="entry name" value="Gamma Fibrinogen, chain A, domain 1"/>
    <property type="match status" value="1"/>
</dbReference>
<keyword evidence="6" id="KW-0812">Transmembrane</keyword>
<keyword evidence="6" id="KW-1133">Transmembrane helix</keyword>
<evidence type="ECO:0000313" key="9">
    <source>
        <dbReference type="EMBL" id="RMX48643.1"/>
    </source>
</evidence>
<keyword evidence="3" id="KW-1015">Disulfide bond</keyword>
<evidence type="ECO:0000256" key="5">
    <source>
        <dbReference type="SAM" id="MobiDB-lite"/>
    </source>
</evidence>
<dbReference type="InterPro" id="IPR014716">
    <property type="entry name" value="Fibrinogen_a/b/g_C_1"/>
</dbReference>
<feature type="domain" description="Ig-like" evidence="7">
    <location>
        <begin position="300"/>
        <end position="383"/>
    </location>
</feature>
<feature type="compositionally biased region" description="Basic and acidic residues" evidence="5">
    <location>
        <begin position="47"/>
        <end position="68"/>
    </location>
</feature>
<dbReference type="FunFam" id="3.90.215.10:FF:000001">
    <property type="entry name" value="Tenascin isoform 1"/>
    <property type="match status" value="1"/>
</dbReference>
<feature type="transmembrane region" description="Helical" evidence="6">
    <location>
        <begin position="9"/>
        <end position="30"/>
    </location>
</feature>
<feature type="domain" description="Ig-like" evidence="7">
    <location>
        <begin position="213"/>
        <end position="297"/>
    </location>
</feature>
<sequence>MTQGRTKSAFTSTGTLISVVSVLIYCAGFVRVEIKLNEQEERMSEMEKLLRVKDPSSSEVKSSKKDPTMDLTGKTSGIHSNIANDIRIKRHVANDLNITENKERDQFVVRLESLLSDRVMKLCQAKHSCSQGPPGPPGQPGPRGTKGSRGRRGKKGIKGDEGIMGSPGKGGKQGIMGPRGHKGEPGKKGQTGPPGVTGRPGMKGDPGESISSPVVGISPSTLRVNENEAASLQCSASGNPQPIIEWSRNDSTLSPKLEMTSGKITWKKVAGSDSGIYTCTARNILGKAEGFAKLTVNVKPLVSLHPGPTYVKEGTNVTLPICHVTGYPRPTTTWSRPLGKLPHSSVYSYLGNISILEVFNIQMKDSGNYICTASNLLATTSMQTFLVVVRLPNFTIRPPGNVSLTAGASLTIHCSATGDPQPVISWKRLGAQLPDGWNQWSNGSLTVRNVTHEDAGIYMCVATSGGVLENSAISKVHVKSDCSTLLKNDHTQSGIYKIDPDGKGQFRVYCDMHTDGGGWTVFQRRRDGSVDFSRGWDDYKAGFGQLTDEFWLGNEKIHRLIASTPSSLRVDMEDWNRAKAYAKYDRFSVGDEKSQYKLEVGSFSGTAGDSLTNHNTMKFSTKDRNNDLSGSNYCSRIYTGGWWFNYCHSANPNGLYQGKNGNDYKGIIWYTFRGTKSLKFIEMKLKTTS</sequence>
<dbReference type="Gene3D" id="2.60.40.10">
    <property type="entry name" value="Immunoglobulins"/>
    <property type="match status" value="3"/>
</dbReference>
<evidence type="ECO:0000259" key="7">
    <source>
        <dbReference type="PROSITE" id="PS50835"/>
    </source>
</evidence>
<dbReference type="OrthoDB" id="5982822at2759"/>
<accession>A0A3M6U4P0</accession>
<keyword evidence="6" id="KW-0472">Membrane</keyword>
<name>A0A3M6U4P0_POCDA</name>
<evidence type="ECO:0000256" key="1">
    <source>
        <dbReference type="ARBA" id="ARBA00004498"/>
    </source>
</evidence>
<keyword evidence="2" id="KW-0964">Secreted</keyword>
<dbReference type="Pfam" id="PF00147">
    <property type="entry name" value="Fibrinogen_C"/>
    <property type="match status" value="1"/>
</dbReference>
<dbReference type="InterPro" id="IPR020837">
    <property type="entry name" value="Fibrinogen_CS"/>
</dbReference>
<dbReference type="Pfam" id="PF13927">
    <property type="entry name" value="Ig_3"/>
    <property type="match status" value="2"/>
</dbReference>
<dbReference type="SMART" id="SM00186">
    <property type="entry name" value="FBG"/>
    <property type="match status" value="1"/>
</dbReference>
<dbReference type="InterPro" id="IPR036179">
    <property type="entry name" value="Ig-like_dom_sf"/>
</dbReference>
<gene>
    <name evidence="9" type="ORF">pdam_00008010</name>
</gene>
<keyword evidence="4" id="KW-0393">Immunoglobulin domain</keyword>
<dbReference type="PANTHER" id="PTHR19143">
    <property type="entry name" value="FIBRINOGEN/TENASCIN/ANGIOPOEITIN"/>
    <property type="match status" value="1"/>
</dbReference>
<dbReference type="NCBIfam" id="NF040941">
    <property type="entry name" value="GGGWT_bact"/>
    <property type="match status" value="1"/>
</dbReference>
<feature type="domain" description="Ig-like" evidence="7">
    <location>
        <begin position="392"/>
        <end position="474"/>
    </location>
</feature>
<evidence type="ECO:0000256" key="2">
    <source>
        <dbReference type="ARBA" id="ARBA00022530"/>
    </source>
</evidence>
<evidence type="ECO:0000256" key="4">
    <source>
        <dbReference type="ARBA" id="ARBA00023319"/>
    </source>
</evidence>
<dbReference type="PROSITE" id="PS50835">
    <property type="entry name" value="IG_LIKE"/>
    <property type="match status" value="3"/>
</dbReference>
<dbReference type="PROSITE" id="PS00514">
    <property type="entry name" value="FIBRINOGEN_C_1"/>
    <property type="match status" value="1"/>
</dbReference>
<dbReference type="InterPro" id="IPR050373">
    <property type="entry name" value="Fibrinogen_C-term_domain"/>
</dbReference>
<reference evidence="9 10" key="1">
    <citation type="journal article" date="2018" name="Sci. Rep.">
        <title>Comparative analysis of the Pocillopora damicornis genome highlights role of immune system in coral evolution.</title>
        <authorList>
            <person name="Cunning R."/>
            <person name="Bay R.A."/>
            <person name="Gillette P."/>
            <person name="Baker A.C."/>
            <person name="Traylor-Knowles N."/>
        </authorList>
    </citation>
    <scope>NUCLEOTIDE SEQUENCE [LARGE SCALE GENOMIC DNA]</scope>
    <source>
        <strain evidence="9">RSMAS</strain>
        <tissue evidence="9">Whole animal</tissue>
    </source>
</reference>
<feature type="region of interest" description="Disordered" evidence="5">
    <location>
        <begin position="126"/>
        <end position="215"/>
    </location>
</feature>
<evidence type="ECO:0000256" key="3">
    <source>
        <dbReference type="ARBA" id="ARBA00023157"/>
    </source>
</evidence>
<dbReference type="AlphaFoldDB" id="A0A3M6U4P0"/>
<dbReference type="SUPFAM" id="SSF48726">
    <property type="entry name" value="Immunoglobulin"/>
    <property type="match status" value="3"/>
</dbReference>
<feature type="region of interest" description="Disordered" evidence="5">
    <location>
        <begin position="47"/>
        <end position="76"/>
    </location>
</feature>
<dbReference type="InterPro" id="IPR002181">
    <property type="entry name" value="Fibrinogen_a/b/g_C_dom"/>
</dbReference>
<evidence type="ECO:0000256" key="6">
    <source>
        <dbReference type="SAM" id="Phobius"/>
    </source>
</evidence>
<dbReference type="InterPro" id="IPR008160">
    <property type="entry name" value="Collagen"/>
</dbReference>
<organism evidence="9 10">
    <name type="scientific">Pocillopora damicornis</name>
    <name type="common">Cauliflower coral</name>
    <name type="synonym">Millepora damicornis</name>
    <dbReference type="NCBI Taxonomy" id="46731"/>
    <lineage>
        <taxon>Eukaryota</taxon>
        <taxon>Metazoa</taxon>
        <taxon>Cnidaria</taxon>
        <taxon>Anthozoa</taxon>
        <taxon>Hexacorallia</taxon>
        <taxon>Scleractinia</taxon>
        <taxon>Astrocoeniina</taxon>
        <taxon>Pocilloporidae</taxon>
        <taxon>Pocillopora</taxon>
    </lineage>
</organism>
<dbReference type="InterPro" id="IPR003599">
    <property type="entry name" value="Ig_sub"/>
</dbReference>
<dbReference type="PANTHER" id="PTHR19143:SF459">
    <property type="entry name" value="FIBRINOGEN C-TERMINAL DOMAIN-CONTAINING PROTEIN"/>
    <property type="match status" value="1"/>
</dbReference>
<dbReference type="STRING" id="46731.A0A3M6U4P0"/>
<proteinExistence type="predicted"/>
<dbReference type="SUPFAM" id="SSF56496">
    <property type="entry name" value="Fibrinogen C-terminal domain-like"/>
    <property type="match status" value="1"/>
</dbReference>
<protein>
    <recommendedName>
        <fullName evidence="11">Fibrinogen C-terminal domain-containing protein</fullName>
    </recommendedName>
</protein>
<dbReference type="FunFam" id="2.60.40.10:FF:000032">
    <property type="entry name" value="palladin isoform X1"/>
    <property type="match status" value="1"/>
</dbReference>
<feature type="compositionally biased region" description="Basic residues" evidence="5">
    <location>
        <begin position="146"/>
        <end position="156"/>
    </location>
</feature>
<dbReference type="Pfam" id="PF01391">
    <property type="entry name" value="Collagen"/>
    <property type="match status" value="1"/>
</dbReference>
<evidence type="ECO:0000313" key="10">
    <source>
        <dbReference type="Proteomes" id="UP000275408"/>
    </source>
</evidence>
<dbReference type="CDD" id="cd00087">
    <property type="entry name" value="FReD"/>
    <property type="match status" value="1"/>
</dbReference>
<dbReference type="SMART" id="SM00408">
    <property type="entry name" value="IGc2"/>
    <property type="match status" value="3"/>
</dbReference>
<dbReference type="EMBL" id="RCHS01002246">
    <property type="protein sequence ID" value="RMX48643.1"/>
    <property type="molecule type" value="Genomic_DNA"/>
</dbReference>
<dbReference type="GO" id="GO:0005615">
    <property type="term" value="C:extracellular space"/>
    <property type="evidence" value="ECO:0007669"/>
    <property type="project" value="TreeGrafter"/>
</dbReference>
<feature type="compositionally biased region" description="Gly residues" evidence="5">
    <location>
        <begin position="165"/>
        <end position="174"/>
    </location>
</feature>
<dbReference type="InterPro" id="IPR003598">
    <property type="entry name" value="Ig_sub2"/>
</dbReference>
<dbReference type="InterPro" id="IPR013783">
    <property type="entry name" value="Ig-like_fold"/>
</dbReference>
<dbReference type="PROSITE" id="PS51406">
    <property type="entry name" value="FIBRINOGEN_C_2"/>
    <property type="match status" value="1"/>
</dbReference>
<evidence type="ECO:0008006" key="11">
    <source>
        <dbReference type="Google" id="ProtNLM"/>
    </source>
</evidence>
<comment type="caution">
    <text evidence="9">The sequence shown here is derived from an EMBL/GenBank/DDBJ whole genome shotgun (WGS) entry which is preliminary data.</text>
</comment>
<keyword evidence="10" id="KW-1185">Reference proteome</keyword>
<dbReference type="InterPro" id="IPR036056">
    <property type="entry name" value="Fibrinogen-like_C"/>
</dbReference>
<evidence type="ECO:0000259" key="8">
    <source>
        <dbReference type="PROSITE" id="PS51406"/>
    </source>
</evidence>
<dbReference type="Proteomes" id="UP000275408">
    <property type="component" value="Unassembled WGS sequence"/>
</dbReference>
<dbReference type="InterPro" id="IPR013098">
    <property type="entry name" value="Ig_I-set"/>
</dbReference>
<keyword evidence="2" id="KW-0272">Extracellular matrix</keyword>
<comment type="subcellular location">
    <subcellularLocation>
        <location evidence="1">Secreted</location>
        <location evidence="1">Extracellular space</location>
        <location evidence="1">Extracellular matrix</location>
    </subcellularLocation>
</comment>
<dbReference type="SMART" id="SM00409">
    <property type="entry name" value="IG"/>
    <property type="match status" value="3"/>
</dbReference>
<feature type="domain" description="Fibrinogen C-terminal" evidence="8">
    <location>
        <begin position="473"/>
        <end position="689"/>
    </location>
</feature>
<dbReference type="Pfam" id="PF07679">
    <property type="entry name" value="I-set"/>
    <property type="match status" value="1"/>
</dbReference>